<proteinExistence type="predicted"/>
<evidence type="ECO:0000313" key="2">
    <source>
        <dbReference type="EMBL" id="GIO31290.1"/>
    </source>
</evidence>
<sequence>MNIRDYIKSGFEAYYDRHSEVWEEGFCVWMRPGVPAAMKADDSQGEWSVWKLVPSTVTAEDVSALEKEFGLTFPEWYKAFISTYHHYFNAVPEQDTNEPLENIRNMYNPLLCRFGYLPFTWDAEYGCIWCIDVGGGPDGEHQAIYEIDHEILFDLDEVHTDRKKLQEHLVFLYPNFKAYFDHNFLEKG</sequence>
<accession>A0A919XI18</accession>
<dbReference type="AlphaFoldDB" id="A0A919XI18"/>
<dbReference type="RefSeq" id="WP_160044773.1">
    <property type="nucleotide sequence ID" value="NZ_BORQ01000002.1"/>
</dbReference>
<protein>
    <recommendedName>
        <fullName evidence="1">Knr4/Smi1-like domain-containing protein</fullName>
    </recommendedName>
</protein>
<comment type="caution">
    <text evidence="2">The sequence shown here is derived from an EMBL/GenBank/DDBJ whole genome shotgun (WGS) entry which is preliminary data.</text>
</comment>
<reference evidence="2" key="1">
    <citation type="submission" date="2021-03" db="EMBL/GenBank/DDBJ databases">
        <title>Antimicrobial resistance genes in bacteria isolated from Japanese honey, and their potential for conferring macrolide and lincosamide resistance in the American foulbrood pathogen Paenibacillus larvae.</title>
        <authorList>
            <person name="Okamoto M."/>
            <person name="Kumagai M."/>
            <person name="Kanamori H."/>
            <person name="Takamatsu D."/>
        </authorList>
    </citation>
    <scope>NUCLEOTIDE SEQUENCE</scope>
    <source>
        <strain evidence="2">J2TS6</strain>
    </source>
</reference>
<dbReference type="SMART" id="SM00860">
    <property type="entry name" value="SMI1_KNR4"/>
    <property type="match status" value="1"/>
</dbReference>
<dbReference type="InterPro" id="IPR018958">
    <property type="entry name" value="Knr4/Smi1-like_dom"/>
</dbReference>
<dbReference type="Proteomes" id="UP000679779">
    <property type="component" value="Unassembled WGS sequence"/>
</dbReference>
<evidence type="ECO:0000313" key="3">
    <source>
        <dbReference type="Proteomes" id="UP000679779"/>
    </source>
</evidence>
<keyword evidence="3" id="KW-1185">Reference proteome</keyword>
<name>A0A919XI18_9BACL</name>
<dbReference type="InterPro" id="IPR037883">
    <property type="entry name" value="Knr4/Smi1-like_sf"/>
</dbReference>
<evidence type="ECO:0000259" key="1">
    <source>
        <dbReference type="SMART" id="SM00860"/>
    </source>
</evidence>
<dbReference type="SUPFAM" id="SSF160631">
    <property type="entry name" value="SMI1/KNR4-like"/>
    <property type="match status" value="1"/>
</dbReference>
<dbReference type="Pfam" id="PF09346">
    <property type="entry name" value="SMI1_KNR4"/>
    <property type="match status" value="1"/>
</dbReference>
<dbReference type="Gene3D" id="3.40.1580.10">
    <property type="entry name" value="SMI1/KNR4-like"/>
    <property type="match status" value="1"/>
</dbReference>
<organism evidence="2 3">
    <name type="scientific">Paenibacillus albilobatus</name>
    <dbReference type="NCBI Taxonomy" id="2716884"/>
    <lineage>
        <taxon>Bacteria</taxon>
        <taxon>Bacillati</taxon>
        <taxon>Bacillota</taxon>
        <taxon>Bacilli</taxon>
        <taxon>Bacillales</taxon>
        <taxon>Paenibacillaceae</taxon>
        <taxon>Paenibacillus</taxon>
    </lineage>
</organism>
<dbReference type="EMBL" id="BORQ01000002">
    <property type="protein sequence ID" value="GIO31290.1"/>
    <property type="molecule type" value="Genomic_DNA"/>
</dbReference>
<gene>
    <name evidence="2" type="ORF">J2TS6_24310</name>
</gene>
<feature type="domain" description="Knr4/Smi1-like" evidence="1">
    <location>
        <begin position="56"/>
        <end position="182"/>
    </location>
</feature>